<dbReference type="AlphaFoldDB" id="A0A165I4V1"/>
<dbReference type="InterPro" id="IPR008030">
    <property type="entry name" value="NmrA-like"/>
</dbReference>
<dbReference type="CDD" id="cd05251">
    <property type="entry name" value="NmrA_like_SDR_a"/>
    <property type="match status" value="1"/>
</dbReference>
<evidence type="ECO:0000313" key="4">
    <source>
        <dbReference type="EMBL" id="KZV92900.1"/>
    </source>
</evidence>
<keyword evidence="2" id="KW-0521">NADP</keyword>
<dbReference type="PANTHER" id="PTHR42748">
    <property type="entry name" value="NITROGEN METABOLITE REPRESSION PROTEIN NMRA FAMILY MEMBER"/>
    <property type="match status" value="1"/>
</dbReference>
<sequence length="312" mass="34250">MTKKIISVFGATGSAGGSVAKYLLDDGTFAVRAVTRNVDSPAARALKALGAEVVAADLDKPNTLAAALHGAYGVSGLTDFWSLLPKFGDSKKTQAAEETHGKALVDTAKAAGIKHFVWFSMWHCTPSVPHFESKYQVEEYLKASGVPYTVFLNAFYYENLTKINLLKKLDDGRYSVEIPIPEDIYIPSYSVDQSGGWILEAFKKPERYIGQTIVAVGEHLTPRQYAATLSKVLGHEVSVKSTPIDAFHQMSTAPDPFVVEIYLNLKYFFDHCQPPHSSYGTGGESKEIYPGQYSFEEFALNNEAFKKAVANL</sequence>
<feature type="domain" description="NmrA-like" evidence="3">
    <location>
        <begin position="2"/>
        <end position="299"/>
    </location>
</feature>
<reference evidence="4 5" key="1">
    <citation type="journal article" date="2016" name="Mol. Biol. Evol.">
        <title>Comparative Genomics of Early-Diverging Mushroom-Forming Fungi Provides Insights into the Origins of Lignocellulose Decay Capabilities.</title>
        <authorList>
            <person name="Nagy L.G."/>
            <person name="Riley R."/>
            <person name="Tritt A."/>
            <person name="Adam C."/>
            <person name="Daum C."/>
            <person name="Floudas D."/>
            <person name="Sun H."/>
            <person name="Yadav J.S."/>
            <person name="Pangilinan J."/>
            <person name="Larsson K.H."/>
            <person name="Matsuura K."/>
            <person name="Barry K."/>
            <person name="Labutti K."/>
            <person name="Kuo R."/>
            <person name="Ohm R.A."/>
            <person name="Bhattacharya S.S."/>
            <person name="Shirouzu T."/>
            <person name="Yoshinaga Y."/>
            <person name="Martin F.M."/>
            <person name="Grigoriev I.V."/>
            <person name="Hibbett D.S."/>
        </authorList>
    </citation>
    <scope>NUCLEOTIDE SEQUENCE [LARGE SCALE GENOMIC DNA]</scope>
    <source>
        <strain evidence="4 5">HHB12029</strain>
    </source>
</reference>
<dbReference type="Proteomes" id="UP000077266">
    <property type="component" value="Unassembled WGS sequence"/>
</dbReference>
<dbReference type="Pfam" id="PF05368">
    <property type="entry name" value="NmrA"/>
    <property type="match status" value="1"/>
</dbReference>
<name>A0A165I4V1_EXIGL</name>
<accession>A0A165I4V1</accession>
<dbReference type="InterPro" id="IPR036291">
    <property type="entry name" value="NAD(P)-bd_dom_sf"/>
</dbReference>
<dbReference type="PANTHER" id="PTHR42748:SF7">
    <property type="entry name" value="NMRA LIKE REDOX SENSOR 1-RELATED"/>
    <property type="match status" value="1"/>
</dbReference>
<evidence type="ECO:0000256" key="1">
    <source>
        <dbReference type="ARBA" id="ARBA00006328"/>
    </source>
</evidence>
<dbReference type="GO" id="GO:0005634">
    <property type="term" value="C:nucleus"/>
    <property type="evidence" value="ECO:0007669"/>
    <property type="project" value="TreeGrafter"/>
</dbReference>
<comment type="similarity">
    <text evidence="1">Belongs to the NmrA-type oxidoreductase family.</text>
</comment>
<evidence type="ECO:0000256" key="2">
    <source>
        <dbReference type="ARBA" id="ARBA00022857"/>
    </source>
</evidence>
<dbReference type="Gene3D" id="3.40.50.720">
    <property type="entry name" value="NAD(P)-binding Rossmann-like Domain"/>
    <property type="match status" value="1"/>
</dbReference>
<dbReference type="STRING" id="1314781.A0A165I4V1"/>
<evidence type="ECO:0000313" key="5">
    <source>
        <dbReference type="Proteomes" id="UP000077266"/>
    </source>
</evidence>
<gene>
    <name evidence="4" type="ORF">EXIGLDRAFT_717761</name>
</gene>
<keyword evidence="5" id="KW-1185">Reference proteome</keyword>
<proteinExistence type="inferred from homology"/>
<dbReference type="InParanoid" id="A0A165I4V1"/>
<protein>
    <submittedName>
        <fullName evidence="4">NAD(P)-binding protein</fullName>
    </submittedName>
</protein>
<evidence type="ECO:0000259" key="3">
    <source>
        <dbReference type="Pfam" id="PF05368"/>
    </source>
</evidence>
<dbReference type="SUPFAM" id="SSF51735">
    <property type="entry name" value="NAD(P)-binding Rossmann-fold domains"/>
    <property type="match status" value="1"/>
</dbReference>
<organism evidence="4 5">
    <name type="scientific">Exidia glandulosa HHB12029</name>
    <dbReference type="NCBI Taxonomy" id="1314781"/>
    <lineage>
        <taxon>Eukaryota</taxon>
        <taxon>Fungi</taxon>
        <taxon>Dikarya</taxon>
        <taxon>Basidiomycota</taxon>
        <taxon>Agaricomycotina</taxon>
        <taxon>Agaricomycetes</taxon>
        <taxon>Auriculariales</taxon>
        <taxon>Exidiaceae</taxon>
        <taxon>Exidia</taxon>
    </lineage>
</organism>
<dbReference type="OrthoDB" id="419598at2759"/>
<dbReference type="InterPro" id="IPR051164">
    <property type="entry name" value="NmrA-like_oxidored"/>
</dbReference>
<dbReference type="EMBL" id="KV425999">
    <property type="protein sequence ID" value="KZV92900.1"/>
    <property type="molecule type" value="Genomic_DNA"/>
</dbReference>
<dbReference type="Gene3D" id="3.90.25.10">
    <property type="entry name" value="UDP-galactose 4-epimerase, domain 1"/>
    <property type="match status" value="1"/>
</dbReference>